<name>A0ABN7ATN3_9HEMI</name>
<accession>A0ABN7ATN3</accession>
<gene>
    <name evidence="2" type="ORF">NTJ_08213</name>
</gene>
<organism evidence="2 3">
    <name type="scientific">Nesidiocoris tenuis</name>
    <dbReference type="NCBI Taxonomy" id="355587"/>
    <lineage>
        <taxon>Eukaryota</taxon>
        <taxon>Metazoa</taxon>
        <taxon>Ecdysozoa</taxon>
        <taxon>Arthropoda</taxon>
        <taxon>Hexapoda</taxon>
        <taxon>Insecta</taxon>
        <taxon>Pterygota</taxon>
        <taxon>Neoptera</taxon>
        <taxon>Paraneoptera</taxon>
        <taxon>Hemiptera</taxon>
        <taxon>Heteroptera</taxon>
        <taxon>Panheteroptera</taxon>
        <taxon>Cimicomorpha</taxon>
        <taxon>Miridae</taxon>
        <taxon>Dicyphina</taxon>
        <taxon>Nesidiocoris</taxon>
    </lineage>
</organism>
<evidence type="ECO:0000313" key="3">
    <source>
        <dbReference type="Proteomes" id="UP001307889"/>
    </source>
</evidence>
<dbReference type="EMBL" id="AP028914">
    <property type="protein sequence ID" value="BES95403.1"/>
    <property type="molecule type" value="Genomic_DNA"/>
</dbReference>
<proteinExistence type="predicted"/>
<evidence type="ECO:0000256" key="1">
    <source>
        <dbReference type="SAM" id="MobiDB-lite"/>
    </source>
</evidence>
<dbReference type="Proteomes" id="UP001307889">
    <property type="component" value="Chromosome 6"/>
</dbReference>
<feature type="region of interest" description="Disordered" evidence="1">
    <location>
        <begin position="100"/>
        <end position="122"/>
    </location>
</feature>
<sequence>MGGAFSSPYSIGEKRTFFTREQIFKHYSLIPLVLLSAFKALEVPAIIVYELATRDLTFDRRVKPVNERMDLLHPYRLKLYWIEEKIEPREDLHEAYTEMRNAEKRAEEEAREAFKKPKRYDS</sequence>
<evidence type="ECO:0000313" key="2">
    <source>
        <dbReference type="EMBL" id="BES95403.1"/>
    </source>
</evidence>
<protein>
    <submittedName>
        <fullName evidence="2">Uncharacterized protein</fullName>
    </submittedName>
</protein>
<reference evidence="2 3" key="1">
    <citation type="submission" date="2023-09" db="EMBL/GenBank/DDBJ databases">
        <title>Nesidiocoris tenuis whole genome shotgun sequence.</title>
        <authorList>
            <person name="Shibata T."/>
            <person name="Shimoda M."/>
            <person name="Kobayashi T."/>
            <person name="Uehara T."/>
        </authorList>
    </citation>
    <scope>NUCLEOTIDE SEQUENCE [LARGE SCALE GENOMIC DNA]</scope>
    <source>
        <strain evidence="2 3">Japan</strain>
    </source>
</reference>
<keyword evidence="3" id="KW-1185">Reference proteome</keyword>